<dbReference type="Proteomes" id="UP000561045">
    <property type="component" value="Unassembled WGS sequence"/>
</dbReference>
<comment type="caution">
    <text evidence="1">The sequence shown here is derived from an EMBL/GenBank/DDBJ whole genome shotgun (WGS) entry which is preliminary data.</text>
</comment>
<evidence type="ECO:0008006" key="3">
    <source>
        <dbReference type="Google" id="ProtNLM"/>
    </source>
</evidence>
<sequence length="62" mass="7754">MAMYESEHTKFMREWMEKHPEEREEQRKGRALWWDKPQDLETLRRNAESKVAQKPYPYQNEV</sequence>
<dbReference type="InterPro" id="IPR021853">
    <property type="entry name" value="DUF3460"/>
</dbReference>
<dbReference type="RefSeq" id="WP_183635902.1">
    <property type="nucleotide sequence ID" value="NZ_BAABLE010000005.1"/>
</dbReference>
<dbReference type="AlphaFoldDB" id="A0A840BL66"/>
<proteinExistence type="predicted"/>
<dbReference type="EMBL" id="JACIET010000002">
    <property type="protein sequence ID" value="MBB4013995.1"/>
    <property type="molecule type" value="Genomic_DNA"/>
</dbReference>
<evidence type="ECO:0000313" key="1">
    <source>
        <dbReference type="EMBL" id="MBB4013995.1"/>
    </source>
</evidence>
<reference evidence="1 2" key="1">
    <citation type="submission" date="2020-08" db="EMBL/GenBank/DDBJ databases">
        <title>Genomic Encyclopedia of Type Strains, Phase IV (KMG-IV): sequencing the most valuable type-strain genomes for metagenomic binning, comparative biology and taxonomic classification.</title>
        <authorList>
            <person name="Goeker M."/>
        </authorList>
    </citation>
    <scope>NUCLEOTIDE SEQUENCE [LARGE SCALE GENOMIC DNA]</scope>
    <source>
        <strain evidence="1 2">DSM 106739</strain>
    </source>
</reference>
<keyword evidence="2" id="KW-1185">Reference proteome</keyword>
<dbReference type="Pfam" id="PF11943">
    <property type="entry name" value="DUF3460"/>
    <property type="match status" value="1"/>
</dbReference>
<name>A0A840BL66_9RHOO</name>
<accession>A0A840BL66</accession>
<organism evidence="1 2">
    <name type="scientific">Niveibacterium umoris</name>
    <dbReference type="NCBI Taxonomy" id="1193620"/>
    <lineage>
        <taxon>Bacteria</taxon>
        <taxon>Pseudomonadati</taxon>
        <taxon>Pseudomonadota</taxon>
        <taxon>Betaproteobacteria</taxon>
        <taxon>Rhodocyclales</taxon>
        <taxon>Rhodocyclaceae</taxon>
        <taxon>Niveibacterium</taxon>
    </lineage>
</organism>
<gene>
    <name evidence="1" type="ORF">GGR36_003341</name>
</gene>
<protein>
    <recommendedName>
        <fullName evidence="3">DUF3460 domain-containing protein</fullName>
    </recommendedName>
</protein>
<evidence type="ECO:0000313" key="2">
    <source>
        <dbReference type="Proteomes" id="UP000561045"/>
    </source>
</evidence>